<protein>
    <recommendedName>
        <fullName evidence="2">Response regulatory domain-containing protein</fullName>
    </recommendedName>
</protein>
<name>A0A0F9JQF6_9ZZZZ</name>
<dbReference type="AlphaFoldDB" id="A0A0F9JQF6"/>
<dbReference type="EMBL" id="LAZR01017249">
    <property type="protein sequence ID" value="KKM01213.1"/>
    <property type="molecule type" value="Genomic_DNA"/>
</dbReference>
<proteinExistence type="predicted"/>
<evidence type="ECO:0000313" key="3">
    <source>
        <dbReference type="EMBL" id="KKM01213.1"/>
    </source>
</evidence>
<dbReference type="PROSITE" id="PS50110">
    <property type="entry name" value="RESPONSE_REGULATORY"/>
    <property type="match status" value="1"/>
</dbReference>
<evidence type="ECO:0000259" key="2">
    <source>
        <dbReference type="PROSITE" id="PS50110"/>
    </source>
</evidence>
<dbReference type="SMART" id="SM00448">
    <property type="entry name" value="REC"/>
    <property type="match status" value="1"/>
</dbReference>
<organism evidence="3">
    <name type="scientific">marine sediment metagenome</name>
    <dbReference type="NCBI Taxonomy" id="412755"/>
    <lineage>
        <taxon>unclassified sequences</taxon>
        <taxon>metagenomes</taxon>
        <taxon>ecological metagenomes</taxon>
    </lineage>
</organism>
<dbReference type="PANTHER" id="PTHR44591:SF3">
    <property type="entry name" value="RESPONSE REGULATORY DOMAIN-CONTAINING PROTEIN"/>
    <property type="match status" value="1"/>
</dbReference>
<dbReference type="Pfam" id="PF00072">
    <property type="entry name" value="Response_reg"/>
    <property type="match status" value="1"/>
</dbReference>
<reference evidence="3" key="1">
    <citation type="journal article" date="2015" name="Nature">
        <title>Complex archaea that bridge the gap between prokaryotes and eukaryotes.</title>
        <authorList>
            <person name="Spang A."/>
            <person name="Saw J.H."/>
            <person name="Jorgensen S.L."/>
            <person name="Zaremba-Niedzwiedzka K."/>
            <person name="Martijn J."/>
            <person name="Lind A.E."/>
            <person name="van Eijk R."/>
            <person name="Schleper C."/>
            <person name="Guy L."/>
            <person name="Ettema T.J."/>
        </authorList>
    </citation>
    <scope>NUCLEOTIDE SEQUENCE</scope>
</reference>
<keyword evidence="1" id="KW-0597">Phosphoprotein</keyword>
<dbReference type="InterPro" id="IPR011006">
    <property type="entry name" value="CheY-like_superfamily"/>
</dbReference>
<evidence type="ECO:0000256" key="1">
    <source>
        <dbReference type="ARBA" id="ARBA00022553"/>
    </source>
</evidence>
<gene>
    <name evidence="3" type="ORF">LCGC14_1796630</name>
</gene>
<dbReference type="InterPro" id="IPR001789">
    <property type="entry name" value="Sig_transdc_resp-reg_receiver"/>
</dbReference>
<accession>A0A0F9JQF6</accession>
<dbReference type="CDD" id="cd00156">
    <property type="entry name" value="REC"/>
    <property type="match status" value="1"/>
</dbReference>
<dbReference type="PANTHER" id="PTHR44591">
    <property type="entry name" value="STRESS RESPONSE REGULATOR PROTEIN 1"/>
    <property type="match status" value="1"/>
</dbReference>
<dbReference type="SUPFAM" id="SSF52172">
    <property type="entry name" value="CheY-like"/>
    <property type="match status" value="1"/>
</dbReference>
<dbReference type="GO" id="GO:0000160">
    <property type="term" value="P:phosphorelay signal transduction system"/>
    <property type="evidence" value="ECO:0007669"/>
    <property type="project" value="InterPro"/>
</dbReference>
<comment type="caution">
    <text evidence="3">The sequence shown here is derived from an EMBL/GenBank/DDBJ whole genome shotgun (WGS) entry which is preliminary data.</text>
</comment>
<dbReference type="InterPro" id="IPR050595">
    <property type="entry name" value="Bact_response_regulator"/>
</dbReference>
<feature type="domain" description="Response regulatory" evidence="2">
    <location>
        <begin position="7"/>
        <end position="108"/>
    </location>
</feature>
<feature type="non-terminal residue" evidence="3">
    <location>
        <position position="108"/>
    </location>
</feature>
<sequence length="108" mass="12116">MSAALETILIIEDDELLTRSLERLLRPEYETIRVAQQGAKGLEILQATVFDLVLLDLLLPEVNGFEILKYMQEHQPDVFVIVITAIPDEESHIQALDAGADLVLHKPV</sequence>
<dbReference type="Gene3D" id="3.40.50.2300">
    <property type="match status" value="1"/>
</dbReference>